<evidence type="ECO:0000259" key="1">
    <source>
        <dbReference type="Pfam" id="PF02627"/>
    </source>
</evidence>
<dbReference type="InterPro" id="IPR029032">
    <property type="entry name" value="AhpD-like"/>
</dbReference>
<sequence>MTQAIARLDLPLQTVASTSGKARDMLETSQRNLGFVPNMYANMVNSPGVLQTYQLGYELFRSEGGFTPVEQEVVFLSISRFNGCTYCMAAHSMIGDKMSKVPADVLAALRDGRALPDAKLQALAVFATIMVESRGAPTPEQLAAFKAAGYSDRHALEIILAIAVKTLSNYTNHVFHTATDAAFQGYAWQPQA</sequence>
<dbReference type="Gene3D" id="1.20.1290.10">
    <property type="entry name" value="AhpD-like"/>
    <property type="match status" value="1"/>
</dbReference>
<name>A0A1J5PWE4_9ZZZZ</name>
<dbReference type="AlphaFoldDB" id="A0A1J5PWE4"/>
<dbReference type="EMBL" id="MLJW01002047">
    <property type="protein sequence ID" value="OIQ75817.1"/>
    <property type="molecule type" value="Genomic_DNA"/>
</dbReference>
<dbReference type="SUPFAM" id="SSF69118">
    <property type="entry name" value="AhpD-like"/>
    <property type="match status" value="1"/>
</dbReference>
<protein>
    <submittedName>
        <fullName evidence="2">Carboxymuconolactone decarboxylase family protein</fullName>
    </submittedName>
</protein>
<organism evidence="2">
    <name type="scientific">mine drainage metagenome</name>
    <dbReference type="NCBI Taxonomy" id="410659"/>
    <lineage>
        <taxon>unclassified sequences</taxon>
        <taxon>metagenomes</taxon>
        <taxon>ecological metagenomes</taxon>
    </lineage>
</organism>
<evidence type="ECO:0000313" key="2">
    <source>
        <dbReference type="EMBL" id="OIQ75817.1"/>
    </source>
</evidence>
<feature type="domain" description="Carboxymuconolactone decarboxylase-like" evidence="1">
    <location>
        <begin position="55"/>
        <end position="124"/>
    </location>
</feature>
<dbReference type="Pfam" id="PF02627">
    <property type="entry name" value="CMD"/>
    <property type="match status" value="1"/>
</dbReference>
<dbReference type="PANTHER" id="PTHR35446">
    <property type="entry name" value="SI:CH211-175M2.5"/>
    <property type="match status" value="1"/>
</dbReference>
<dbReference type="InterPro" id="IPR003779">
    <property type="entry name" value="CMD-like"/>
</dbReference>
<accession>A0A1J5PWE4</accession>
<gene>
    <name evidence="2" type="ORF">GALL_425100</name>
</gene>
<dbReference type="GO" id="GO:0051920">
    <property type="term" value="F:peroxiredoxin activity"/>
    <property type="evidence" value="ECO:0007669"/>
    <property type="project" value="InterPro"/>
</dbReference>
<comment type="caution">
    <text evidence="2">The sequence shown here is derived from an EMBL/GenBank/DDBJ whole genome shotgun (WGS) entry which is preliminary data.</text>
</comment>
<reference evidence="2" key="1">
    <citation type="submission" date="2016-10" db="EMBL/GenBank/DDBJ databases">
        <title>Sequence of Gallionella enrichment culture.</title>
        <authorList>
            <person name="Poehlein A."/>
            <person name="Muehling M."/>
            <person name="Daniel R."/>
        </authorList>
    </citation>
    <scope>NUCLEOTIDE SEQUENCE</scope>
</reference>
<proteinExistence type="predicted"/>
<dbReference type="PANTHER" id="PTHR35446:SF3">
    <property type="entry name" value="CMD DOMAIN-CONTAINING PROTEIN"/>
    <property type="match status" value="1"/>
</dbReference>